<reference evidence="8" key="1">
    <citation type="submission" date="2018-09" db="EMBL/GenBank/DDBJ databases">
        <authorList>
            <person name="Livingstone P.G."/>
            <person name="Whitworth D.E."/>
        </authorList>
    </citation>
    <scope>NUCLEOTIDE SEQUENCE [LARGE SCALE GENOMIC DNA]</scope>
    <source>
        <strain evidence="8">CA040B</strain>
    </source>
</reference>
<dbReference type="RefSeq" id="WP_120624422.1">
    <property type="nucleotide sequence ID" value="NZ_RAWG01000029.1"/>
</dbReference>
<feature type="domain" description="Heparin-sulfate lyase N-terminal" evidence="6">
    <location>
        <begin position="96"/>
        <end position="354"/>
    </location>
</feature>
<name>A0A3A8NNT9_9BACT</name>
<dbReference type="SUPFAM" id="SSF48230">
    <property type="entry name" value="Chondroitin AC/alginate lyase"/>
    <property type="match status" value="1"/>
</dbReference>
<gene>
    <name evidence="7" type="ORF">D7X12_06675</name>
</gene>
<evidence type="ECO:0000256" key="4">
    <source>
        <dbReference type="ARBA" id="ARBA00023239"/>
    </source>
</evidence>
<evidence type="ECO:0000313" key="7">
    <source>
        <dbReference type="EMBL" id="RKH45878.1"/>
    </source>
</evidence>
<sequence length="691" mass="74700">MGTLEYYAAIARMAPGALAKSAVRRVQGVARQALYRRREQADEAQLLESFGATTAEALVTLALDHRASRAWCELSQRESVRAALTKLPGAKQRTQVRAAQALKQEWSVFGTPVSFGEGRPVDWSLDVLSGKRYPMEPVESLKLLVTGMDPKYPWVMGRLDSLVALAQGAWVADTQEERSRLATAFVAQTLDFLQANPVGMGVHWTCPMEIALRAANIAQALVMFAAAPEVRRPEFLVPVLGALVEHSAWVQAHLENHGAVPNNHLVSNYVGLAVVGLLFPELPGAPEQVALAVNGLRAQMDAQVHPEGTSFEGSIPYHRLSVELFTLAWLVARGAGVSLGPAYEARLRLMYVASRAWSSEVGLAPQIGDNDSGRVFPFQDRDDREQGYLSGLGAALFNDVGLAGGVFPDEAAWLLGDAGLIRFNALPVAPVPASVSFPEGGFHTLRGAGVVLTVSAGKQGQRGVGGHSHNDKLSFELHVQGRPVIVDPGTGSYTRDPALRNAMRSTAAHNTLQVDGAEQAPLDPARLFALPEDARARVVAFQPGAVHDRLVVRHDGYRGLASPVGIERTFFLDRHVRALAVGDRLIGTGRHEVVGRLHLPDGQARWCEPDAAVLARARRVQEGPEAFEARALEIGPAEAPVGWVLLERGLETSLVPSRYSPGYGRVVPAVSVEFRRQLSPPARLGWVFVFR</sequence>
<dbReference type="InterPro" id="IPR012480">
    <property type="entry name" value="Hepar_II_III_C"/>
</dbReference>
<dbReference type="GO" id="GO:0016829">
    <property type="term" value="F:lyase activity"/>
    <property type="evidence" value="ECO:0007669"/>
    <property type="project" value="UniProtKB-KW"/>
</dbReference>
<dbReference type="InterPro" id="IPR031680">
    <property type="entry name" value="Hepar_II_III_N"/>
</dbReference>
<evidence type="ECO:0000256" key="3">
    <source>
        <dbReference type="ARBA" id="ARBA00022764"/>
    </source>
</evidence>
<organism evidence="7 8">
    <name type="scientific">Corallococcus sicarius</name>
    <dbReference type="NCBI Taxonomy" id="2316726"/>
    <lineage>
        <taxon>Bacteria</taxon>
        <taxon>Pseudomonadati</taxon>
        <taxon>Myxococcota</taxon>
        <taxon>Myxococcia</taxon>
        <taxon>Myxococcales</taxon>
        <taxon>Cystobacterineae</taxon>
        <taxon>Myxococcaceae</taxon>
        <taxon>Corallococcus</taxon>
    </lineage>
</organism>
<evidence type="ECO:0000259" key="6">
    <source>
        <dbReference type="Pfam" id="PF16889"/>
    </source>
</evidence>
<dbReference type="GO" id="GO:0042597">
    <property type="term" value="C:periplasmic space"/>
    <property type="evidence" value="ECO:0007669"/>
    <property type="project" value="UniProtKB-SubCell"/>
</dbReference>
<dbReference type="PANTHER" id="PTHR39210">
    <property type="entry name" value="HEPARIN-SULFATE LYASE"/>
    <property type="match status" value="1"/>
</dbReference>
<comment type="caution">
    <text evidence="7">The sequence shown here is derived from an EMBL/GenBank/DDBJ whole genome shotgun (WGS) entry which is preliminary data.</text>
</comment>
<dbReference type="Pfam" id="PF07940">
    <property type="entry name" value="Hepar_II_III_C"/>
    <property type="match status" value="1"/>
</dbReference>
<keyword evidence="3" id="KW-0574">Periplasm</keyword>
<proteinExistence type="predicted"/>
<dbReference type="AlphaFoldDB" id="A0A3A8NNT9"/>
<dbReference type="PANTHER" id="PTHR39210:SF1">
    <property type="entry name" value="HEPARIN-SULFATE LYASE"/>
    <property type="match status" value="1"/>
</dbReference>
<keyword evidence="4" id="KW-0456">Lyase</keyword>
<evidence type="ECO:0000256" key="1">
    <source>
        <dbReference type="ARBA" id="ARBA00004418"/>
    </source>
</evidence>
<dbReference type="Gene3D" id="2.70.98.70">
    <property type="match status" value="1"/>
</dbReference>
<dbReference type="OrthoDB" id="9763014at2"/>
<evidence type="ECO:0000259" key="5">
    <source>
        <dbReference type="Pfam" id="PF07940"/>
    </source>
</evidence>
<keyword evidence="2" id="KW-0732">Signal</keyword>
<dbReference type="InterPro" id="IPR008929">
    <property type="entry name" value="Chondroitin_lyas"/>
</dbReference>
<accession>A0A3A8NNT9</accession>
<keyword evidence="8" id="KW-1185">Reference proteome</keyword>
<dbReference type="EMBL" id="RAWG01000029">
    <property type="protein sequence ID" value="RKH45878.1"/>
    <property type="molecule type" value="Genomic_DNA"/>
</dbReference>
<comment type="subcellular location">
    <subcellularLocation>
        <location evidence="1">Periplasm</location>
    </subcellularLocation>
</comment>
<dbReference type="Gene3D" id="1.50.10.100">
    <property type="entry name" value="Chondroitin AC/alginate lyase"/>
    <property type="match status" value="1"/>
</dbReference>
<feature type="domain" description="Heparinase II/III-like C-terminal" evidence="5">
    <location>
        <begin position="431"/>
        <end position="686"/>
    </location>
</feature>
<evidence type="ECO:0000256" key="2">
    <source>
        <dbReference type="ARBA" id="ARBA00022729"/>
    </source>
</evidence>
<dbReference type="Pfam" id="PF16889">
    <property type="entry name" value="Hepar_II_III_N"/>
    <property type="match status" value="1"/>
</dbReference>
<evidence type="ECO:0000313" key="8">
    <source>
        <dbReference type="Proteomes" id="UP000273405"/>
    </source>
</evidence>
<protein>
    <submittedName>
        <fullName evidence="7">Uncharacterized protein</fullName>
    </submittedName>
</protein>
<dbReference type="Proteomes" id="UP000273405">
    <property type="component" value="Unassembled WGS sequence"/>
</dbReference>